<dbReference type="InterPro" id="IPR002197">
    <property type="entry name" value="HTH_Fis"/>
</dbReference>
<evidence type="ECO:0000256" key="5">
    <source>
        <dbReference type="ARBA" id="ARBA00023163"/>
    </source>
</evidence>
<dbReference type="InterPro" id="IPR000014">
    <property type="entry name" value="PAS"/>
</dbReference>
<dbReference type="InterPro" id="IPR025662">
    <property type="entry name" value="Sigma_54_int_dom_ATP-bd_1"/>
</dbReference>
<dbReference type="InterPro" id="IPR058031">
    <property type="entry name" value="AAA_lid_NorR"/>
</dbReference>
<feature type="domain" description="PAS" evidence="7">
    <location>
        <begin position="1"/>
        <end position="42"/>
    </location>
</feature>
<dbReference type="InterPro" id="IPR027417">
    <property type="entry name" value="P-loop_NTPase"/>
</dbReference>
<dbReference type="InterPro" id="IPR025943">
    <property type="entry name" value="Sigma_54_int_dom_ATP-bd_2"/>
</dbReference>
<dbReference type="PROSITE" id="PS50045">
    <property type="entry name" value="SIGMA54_INTERACT_4"/>
    <property type="match status" value="1"/>
</dbReference>
<dbReference type="PROSITE" id="PS00688">
    <property type="entry name" value="SIGMA54_INTERACT_3"/>
    <property type="match status" value="1"/>
</dbReference>
<dbReference type="EMBL" id="LSFI01000043">
    <property type="protein sequence ID" value="OAG27071.1"/>
    <property type="molecule type" value="Genomic_DNA"/>
</dbReference>
<dbReference type="CDD" id="cd00130">
    <property type="entry name" value="PAS"/>
    <property type="match status" value="1"/>
</dbReference>
<dbReference type="SMART" id="SM00382">
    <property type="entry name" value="AAA"/>
    <property type="match status" value="1"/>
</dbReference>
<dbReference type="CDD" id="cd00009">
    <property type="entry name" value="AAA"/>
    <property type="match status" value="1"/>
</dbReference>
<feature type="domain" description="PAC" evidence="8">
    <location>
        <begin position="70"/>
        <end position="122"/>
    </location>
</feature>
<accession>A0A177E6E8</accession>
<dbReference type="PROSITE" id="PS50112">
    <property type="entry name" value="PAS"/>
    <property type="match status" value="1"/>
</dbReference>
<dbReference type="AlphaFoldDB" id="A0A177E6E8"/>
<dbReference type="Proteomes" id="UP000076964">
    <property type="component" value="Unassembled WGS sequence"/>
</dbReference>
<dbReference type="InterPro" id="IPR002078">
    <property type="entry name" value="Sigma_54_int"/>
</dbReference>
<dbReference type="Pfam" id="PF00158">
    <property type="entry name" value="Sigma54_activat"/>
    <property type="match status" value="1"/>
</dbReference>
<evidence type="ECO:0000259" key="8">
    <source>
        <dbReference type="PROSITE" id="PS50113"/>
    </source>
</evidence>
<keyword evidence="5" id="KW-0804">Transcription</keyword>
<dbReference type="Pfam" id="PF13426">
    <property type="entry name" value="PAS_9"/>
    <property type="match status" value="1"/>
</dbReference>
<evidence type="ECO:0000259" key="6">
    <source>
        <dbReference type="PROSITE" id="PS50045"/>
    </source>
</evidence>
<organism evidence="9 10">
    <name type="scientific">Thermodesulfatator autotrophicus</name>
    <dbReference type="NCBI Taxonomy" id="1795632"/>
    <lineage>
        <taxon>Bacteria</taxon>
        <taxon>Pseudomonadati</taxon>
        <taxon>Thermodesulfobacteriota</taxon>
        <taxon>Thermodesulfobacteria</taxon>
        <taxon>Thermodesulfobacteriales</taxon>
        <taxon>Thermodesulfatatoraceae</taxon>
        <taxon>Thermodesulfatator</taxon>
    </lineage>
</organism>
<feature type="domain" description="Sigma-54 factor interaction" evidence="6">
    <location>
        <begin position="129"/>
        <end position="358"/>
    </location>
</feature>
<dbReference type="InterPro" id="IPR035965">
    <property type="entry name" value="PAS-like_dom_sf"/>
</dbReference>
<keyword evidence="10" id="KW-1185">Reference proteome</keyword>
<evidence type="ECO:0000259" key="7">
    <source>
        <dbReference type="PROSITE" id="PS50112"/>
    </source>
</evidence>
<keyword evidence="2" id="KW-0067">ATP-binding</keyword>
<evidence type="ECO:0000256" key="2">
    <source>
        <dbReference type="ARBA" id="ARBA00022840"/>
    </source>
</evidence>
<dbReference type="NCBIfam" id="TIGR00229">
    <property type="entry name" value="sensory_box"/>
    <property type="match status" value="1"/>
</dbReference>
<reference evidence="9 10" key="1">
    <citation type="submission" date="2016-02" db="EMBL/GenBank/DDBJ databases">
        <title>Draft genome sequence of Thermodesulfatator sp. S606.</title>
        <authorList>
            <person name="Lai Q."/>
            <person name="Cao J."/>
            <person name="Dupont S."/>
            <person name="Shao Z."/>
            <person name="Jebbar M."/>
            <person name="Alain K."/>
        </authorList>
    </citation>
    <scope>NUCLEOTIDE SEQUENCE [LARGE SCALE GENOMIC DNA]</scope>
    <source>
        <strain evidence="9 10">S606</strain>
    </source>
</reference>
<keyword evidence="3" id="KW-0805">Transcription regulation</keyword>
<protein>
    <submittedName>
        <fullName evidence="9">Fis family transcriptional regulator</fullName>
    </submittedName>
</protein>
<dbReference type="GO" id="GO:0043565">
    <property type="term" value="F:sequence-specific DNA binding"/>
    <property type="evidence" value="ECO:0007669"/>
    <property type="project" value="InterPro"/>
</dbReference>
<evidence type="ECO:0000313" key="9">
    <source>
        <dbReference type="EMBL" id="OAG27071.1"/>
    </source>
</evidence>
<dbReference type="FunFam" id="3.40.50.300:FF:000006">
    <property type="entry name" value="DNA-binding transcriptional regulator NtrC"/>
    <property type="match status" value="1"/>
</dbReference>
<dbReference type="PROSITE" id="PS00676">
    <property type="entry name" value="SIGMA54_INTERACT_2"/>
    <property type="match status" value="1"/>
</dbReference>
<dbReference type="SUPFAM" id="SSF52540">
    <property type="entry name" value="P-loop containing nucleoside triphosphate hydrolases"/>
    <property type="match status" value="1"/>
</dbReference>
<dbReference type="PANTHER" id="PTHR32071">
    <property type="entry name" value="TRANSCRIPTIONAL REGULATORY PROTEIN"/>
    <property type="match status" value="1"/>
</dbReference>
<proteinExistence type="predicted"/>
<dbReference type="STRING" id="1795632.TH606_08945"/>
<sequence length="442" mass="50022">MQSILESIGDGVFSVDKHFIITSYNPALEKITGYSLKEALGKPCYEIFKSSLCQSECPVVQVIKENKRIFNKQAYFIHKTGRRIPVSITVSPIKDPLGRLIGAVETVRDLSEICILRKELNKSYKLCDIISKSPLIDRIFKVLPDIAESESTVLITGESGTGKDIFARAIHDLSPRKKGPFVTVNCAAIPDTLLESELFGYKAGAFTDAKKDKPGRFALANGGTLFLDEIGEIPLPLQAKLLRAIETKEFEPLGASKPEKVDVRIIAATNQDLEILVKEGRFRQDLYYRINVVRIHLPPLRERREDIPLLAEHFIKKFRASKGKEIIGISEDALKILMDYDFPGNVRELENIIEYCFIVCKEGLIYPEHLPDYLKKDTLIIPEEKASFSIPKTLQEIEKEAILQALKRNKWRKMATCRELGISKDTLRRKLKKYGLQNMGAK</sequence>
<name>A0A177E6E8_9BACT</name>
<dbReference type="InterPro" id="IPR009057">
    <property type="entry name" value="Homeodomain-like_sf"/>
</dbReference>
<dbReference type="GO" id="GO:0006355">
    <property type="term" value="P:regulation of DNA-templated transcription"/>
    <property type="evidence" value="ECO:0007669"/>
    <property type="project" value="InterPro"/>
</dbReference>
<keyword evidence="4" id="KW-0238">DNA-binding</keyword>
<dbReference type="Pfam" id="PF02954">
    <property type="entry name" value="HTH_8"/>
    <property type="match status" value="1"/>
</dbReference>
<dbReference type="PRINTS" id="PR01590">
    <property type="entry name" value="HTHFIS"/>
</dbReference>
<comment type="caution">
    <text evidence="9">The sequence shown here is derived from an EMBL/GenBank/DDBJ whole genome shotgun (WGS) entry which is preliminary data.</text>
</comment>
<dbReference type="PROSITE" id="PS50113">
    <property type="entry name" value="PAC"/>
    <property type="match status" value="1"/>
</dbReference>
<dbReference type="InterPro" id="IPR000700">
    <property type="entry name" value="PAS-assoc_C"/>
</dbReference>
<dbReference type="Gene3D" id="3.30.450.20">
    <property type="entry name" value="PAS domain"/>
    <property type="match status" value="1"/>
</dbReference>
<evidence type="ECO:0000313" key="10">
    <source>
        <dbReference type="Proteomes" id="UP000076964"/>
    </source>
</evidence>
<dbReference type="Gene3D" id="1.10.8.60">
    <property type="match status" value="1"/>
</dbReference>
<evidence type="ECO:0000256" key="3">
    <source>
        <dbReference type="ARBA" id="ARBA00023015"/>
    </source>
</evidence>
<dbReference type="Gene3D" id="3.40.50.300">
    <property type="entry name" value="P-loop containing nucleotide triphosphate hydrolases"/>
    <property type="match status" value="1"/>
</dbReference>
<keyword evidence="1" id="KW-0547">Nucleotide-binding</keyword>
<dbReference type="Gene3D" id="1.10.10.60">
    <property type="entry name" value="Homeodomain-like"/>
    <property type="match status" value="1"/>
</dbReference>
<dbReference type="InterPro" id="IPR025944">
    <property type="entry name" value="Sigma_54_int_dom_CS"/>
</dbReference>
<evidence type="ECO:0000256" key="1">
    <source>
        <dbReference type="ARBA" id="ARBA00022741"/>
    </source>
</evidence>
<dbReference type="SUPFAM" id="SSF46689">
    <property type="entry name" value="Homeodomain-like"/>
    <property type="match status" value="1"/>
</dbReference>
<dbReference type="Pfam" id="PF25601">
    <property type="entry name" value="AAA_lid_14"/>
    <property type="match status" value="1"/>
</dbReference>
<evidence type="ECO:0000256" key="4">
    <source>
        <dbReference type="ARBA" id="ARBA00023125"/>
    </source>
</evidence>
<dbReference type="PROSITE" id="PS00675">
    <property type="entry name" value="SIGMA54_INTERACT_1"/>
    <property type="match status" value="1"/>
</dbReference>
<dbReference type="InterPro" id="IPR003593">
    <property type="entry name" value="AAA+_ATPase"/>
</dbReference>
<dbReference type="SUPFAM" id="SSF55785">
    <property type="entry name" value="PYP-like sensor domain (PAS domain)"/>
    <property type="match status" value="1"/>
</dbReference>
<dbReference type="SMART" id="SM00091">
    <property type="entry name" value="PAS"/>
    <property type="match status" value="1"/>
</dbReference>
<dbReference type="PANTHER" id="PTHR32071:SF57">
    <property type="entry name" value="C4-DICARBOXYLATE TRANSPORT TRANSCRIPTIONAL REGULATORY PROTEIN DCTD"/>
    <property type="match status" value="1"/>
</dbReference>
<dbReference type="GO" id="GO:0005524">
    <property type="term" value="F:ATP binding"/>
    <property type="evidence" value="ECO:0007669"/>
    <property type="project" value="UniProtKB-KW"/>
</dbReference>
<gene>
    <name evidence="9" type="ORF">TH606_08945</name>
</gene>